<sequence>MTMKYKNLSNDILSTLNKLHIGETEFKSYHNNYEDIQLTLLDAGRITSTFKQFIESRYKAMQFINTAIYEPEKEATYQTD</sequence>
<proteinExistence type="predicted"/>
<evidence type="ECO:0000313" key="1">
    <source>
        <dbReference type="EMBL" id="CAB4222532.1"/>
    </source>
</evidence>
<dbReference type="EMBL" id="LR797523">
    <property type="protein sequence ID" value="CAB4222532.1"/>
    <property type="molecule type" value="Genomic_DNA"/>
</dbReference>
<gene>
    <name evidence="1" type="ORF">UFOVP1655_125</name>
</gene>
<accession>A0A6J5T439</accession>
<protein>
    <submittedName>
        <fullName evidence="1">Uncharacterized protein</fullName>
    </submittedName>
</protein>
<organism evidence="1">
    <name type="scientific">uncultured Caudovirales phage</name>
    <dbReference type="NCBI Taxonomy" id="2100421"/>
    <lineage>
        <taxon>Viruses</taxon>
        <taxon>Duplodnaviria</taxon>
        <taxon>Heunggongvirae</taxon>
        <taxon>Uroviricota</taxon>
        <taxon>Caudoviricetes</taxon>
        <taxon>Peduoviridae</taxon>
        <taxon>Maltschvirus</taxon>
        <taxon>Maltschvirus maltsch</taxon>
    </lineage>
</organism>
<reference evidence="1" key="1">
    <citation type="submission" date="2020-05" db="EMBL/GenBank/DDBJ databases">
        <authorList>
            <person name="Chiriac C."/>
            <person name="Salcher M."/>
            <person name="Ghai R."/>
            <person name="Kavagutti S V."/>
        </authorList>
    </citation>
    <scope>NUCLEOTIDE SEQUENCE</scope>
</reference>
<name>A0A6J5T439_9CAUD</name>